<dbReference type="InterPro" id="IPR029032">
    <property type="entry name" value="AhpD-like"/>
</dbReference>
<dbReference type="Pfam" id="PF02627">
    <property type="entry name" value="CMD"/>
    <property type="match status" value="1"/>
</dbReference>
<dbReference type="AlphaFoldDB" id="A0A8J3MZY6"/>
<sequence length="239" mass="26450">MLTPKDPQVSQGVIALDADFGGMAARVGTETWSIKELSPQDCAVLCIVNDVCNQTLGLPFQMHVQLMITNGAHFRQIKEILLHLAPHAGYPIVLKALIRLKELQATLQLGDGDEGAAEEAETRSWDEEKETSLFALDENFGRFVMRETNYVWGRGILSVKERVYISLAVDVIYQTLGGPFRFHLQQAQQQGVSIDQVKAVIRFLGEFSMVRAWEAFSALQAFLQAGVSEPIGREGTSAL</sequence>
<dbReference type="PANTHER" id="PTHR33570:SF2">
    <property type="entry name" value="CARBOXYMUCONOLACTONE DECARBOXYLASE-LIKE DOMAIN-CONTAINING PROTEIN"/>
    <property type="match status" value="1"/>
</dbReference>
<name>A0A8J3MZY6_9CHLR</name>
<dbReference type="SUPFAM" id="SSF69118">
    <property type="entry name" value="AhpD-like"/>
    <property type="match status" value="2"/>
</dbReference>
<reference evidence="2" key="1">
    <citation type="submission" date="2020-10" db="EMBL/GenBank/DDBJ databases">
        <title>Taxonomic study of unclassified bacteria belonging to the class Ktedonobacteria.</title>
        <authorList>
            <person name="Yabe S."/>
            <person name="Wang C.M."/>
            <person name="Zheng Y."/>
            <person name="Sakai Y."/>
            <person name="Cavaletti L."/>
            <person name="Monciardini P."/>
            <person name="Donadio S."/>
        </authorList>
    </citation>
    <scope>NUCLEOTIDE SEQUENCE</scope>
    <source>
        <strain evidence="2">ID150040</strain>
    </source>
</reference>
<proteinExistence type="predicted"/>
<accession>A0A8J3MZY6</accession>
<gene>
    <name evidence="2" type="ORF">KSF_009860</name>
</gene>
<organism evidence="2 3">
    <name type="scientific">Reticulibacter mediterranei</name>
    <dbReference type="NCBI Taxonomy" id="2778369"/>
    <lineage>
        <taxon>Bacteria</taxon>
        <taxon>Bacillati</taxon>
        <taxon>Chloroflexota</taxon>
        <taxon>Ktedonobacteria</taxon>
        <taxon>Ktedonobacterales</taxon>
        <taxon>Reticulibacteraceae</taxon>
        <taxon>Reticulibacter</taxon>
    </lineage>
</organism>
<evidence type="ECO:0000313" key="2">
    <source>
        <dbReference type="EMBL" id="GHO90938.1"/>
    </source>
</evidence>
<dbReference type="GO" id="GO:0051920">
    <property type="term" value="F:peroxiredoxin activity"/>
    <property type="evidence" value="ECO:0007669"/>
    <property type="project" value="InterPro"/>
</dbReference>
<keyword evidence="3" id="KW-1185">Reference proteome</keyword>
<evidence type="ECO:0000259" key="1">
    <source>
        <dbReference type="Pfam" id="PF02627"/>
    </source>
</evidence>
<dbReference type="InterPro" id="IPR052512">
    <property type="entry name" value="4CMD/NDH-1_regulator"/>
</dbReference>
<dbReference type="InterPro" id="IPR003779">
    <property type="entry name" value="CMD-like"/>
</dbReference>
<protein>
    <recommendedName>
        <fullName evidence="1">Carboxymuconolactone decarboxylase-like domain-containing protein</fullName>
    </recommendedName>
</protein>
<dbReference type="EMBL" id="BNJK01000001">
    <property type="protein sequence ID" value="GHO90938.1"/>
    <property type="molecule type" value="Genomic_DNA"/>
</dbReference>
<dbReference type="Proteomes" id="UP000597444">
    <property type="component" value="Unassembled WGS sequence"/>
</dbReference>
<evidence type="ECO:0000313" key="3">
    <source>
        <dbReference type="Proteomes" id="UP000597444"/>
    </source>
</evidence>
<comment type="caution">
    <text evidence="2">The sequence shown here is derived from an EMBL/GenBank/DDBJ whole genome shotgun (WGS) entry which is preliminary data.</text>
</comment>
<dbReference type="Gene3D" id="1.20.1290.10">
    <property type="entry name" value="AhpD-like"/>
    <property type="match status" value="2"/>
</dbReference>
<dbReference type="RefSeq" id="WP_220201871.1">
    <property type="nucleotide sequence ID" value="NZ_BNJK01000001.1"/>
</dbReference>
<dbReference type="PANTHER" id="PTHR33570">
    <property type="entry name" value="4-CARBOXYMUCONOLACTONE DECARBOXYLASE FAMILY PROTEIN"/>
    <property type="match status" value="1"/>
</dbReference>
<feature type="domain" description="Carboxymuconolactone decarboxylase-like" evidence="1">
    <location>
        <begin position="140"/>
        <end position="219"/>
    </location>
</feature>